<evidence type="ECO:0000313" key="2">
    <source>
        <dbReference type="Proteomes" id="UP000291591"/>
    </source>
</evidence>
<protein>
    <submittedName>
        <fullName evidence="1">Uncharacterized protein</fullName>
    </submittedName>
</protein>
<name>A0A4Q7V2U1_PSEST</name>
<reference evidence="1 2" key="1">
    <citation type="submission" date="2019-02" db="EMBL/GenBank/DDBJ databases">
        <title>Sequencing the genomes of 1000 actinobacteria strains.</title>
        <authorList>
            <person name="Klenk H.-P."/>
        </authorList>
    </citation>
    <scope>NUCLEOTIDE SEQUENCE [LARGE SCALE GENOMIC DNA]</scope>
    <source>
        <strain evidence="1 2">DSM 45779</strain>
    </source>
</reference>
<dbReference type="AlphaFoldDB" id="A0A4Q7V2U1"/>
<proteinExistence type="predicted"/>
<sequence>MNLWLDVHMWHPLRGNLHPIADVECETPEPAPANPAEWHDWAGDCLREVADKDNWQSGRYHFTIQERDDAGRSVDELAQGFWEWAT</sequence>
<comment type="caution">
    <text evidence="1">The sequence shown here is derived from an EMBL/GenBank/DDBJ whole genome shotgun (WGS) entry which is preliminary data.</text>
</comment>
<keyword evidence="2" id="KW-1185">Reference proteome</keyword>
<accession>A0A4Q7V2U1</accession>
<dbReference type="EMBL" id="SHKL01000001">
    <property type="protein sequence ID" value="RZT88425.1"/>
    <property type="molecule type" value="Genomic_DNA"/>
</dbReference>
<dbReference type="Proteomes" id="UP000291591">
    <property type="component" value="Unassembled WGS sequence"/>
</dbReference>
<gene>
    <name evidence="1" type="ORF">EV383_5364</name>
</gene>
<organism evidence="1 2">
    <name type="scientific">Pseudonocardia sediminis</name>
    <dbReference type="NCBI Taxonomy" id="1397368"/>
    <lineage>
        <taxon>Bacteria</taxon>
        <taxon>Bacillati</taxon>
        <taxon>Actinomycetota</taxon>
        <taxon>Actinomycetes</taxon>
        <taxon>Pseudonocardiales</taxon>
        <taxon>Pseudonocardiaceae</taxon>
        <taxon>Pseudonocardia</taxon>
    </lineage>
</organism>
<evidence type="ECO:0000313" key="1">
    <source>
        <dbReference type="EMBL" id="RZT88425.1"/>
    </source>
</evidence>